<gene>
    <name evidence="3" type="ORF">Plil01_000589800</name>
</gene>
<sequence length="288" mass="29069">MRCTLAWVGIAAAFVLSGEEVDAKACTSTQLTQLTAVATTYSSSPDCAGSALDSSTNTVAVICAGACMKLVRQLQPDTPDCEYDGTNLGESLSELVAWCDAAAASSSGSMSTSGLGSAAGSASAGSNWSSVTPTDTVPTCTVADVSLISDLNSEATTSVDCLGSAGAAMSATTKEAFCTENACVAYLSDMETRLPNCTYSGYNIKQVIADTLALCNDSTLTWAPSTTPPTTITTAAPTVTTRTPTATSSASSQTTDTPAGTESTASALQPSKWITTIVCIIALVFGGL</sequence>
<feature type="region of interest" description="Disordered" evidence="1">
    <location>
        <begin position="226"/>
        <end position="265"/>
    </location>
</feature>
<reference evidence="3" key="1">
    <citation type="submission" date="2023-04" db="EMBL/GenBank/DDBJ databases">
        <title>Phytophthora lilii NBRC 32176.</title>
        <authorList>
            <person name="Ichikawa N."/>
            <person name="Sato H."/>
            <person name="Tonouchi N."/>
        </authorList>
    </citation>
    <scope>NUCLEOTIDE SEQUENCE</scope>
    <source>
        <strain evidence="3">NBRC 32176</strain>
    </source>
</reference>
<feature type="chain" id="PRO_5040779605" evidence="2">
    <location>
        <begin position="18"/>
        <end position="288"/>
    </location>
</feature>
<evidence type="ECO:0000256" key="1">
    <source>
        <dbReference type="SAM" id="MobiDB-lite"/>
    </source>
</evidence>
<dbReference type="AlphaFoldDB" id="A0A9W6TMP0"/>
<accession>A0A9W6TMP0</accession>
<dbReference type="Proteomes" id="UP001165083">
    <property type="component" value="Unassembled WGS sequence"/>
</dbReference>
<dbReference type="OrthoDB" id="128349at2759"/>
<name>A0A9W6TMP0_9STRA</name>
<feature type="compositionally biased region" description="Low complexity" evidence="1">
    <location>
        <begin position="226"/>
        <end position="259"/>
    </location>
</feature>
<organism evidence="3 4">
    <name type="scientific">Phytophthora lilii</name>
    <dbReference type="NCBI Taxonomy" id="2077276"/>
    <lineage>
        <taxon>Eukaryota</taxon>
        <taxon>Sar</taxon>
        <taxon>Stramenopiles</taxon>
        <taxon>Oomycota</taxon>
        <taxon>Peronosporomycetes</taxon>
        <taxon>Peronosporales</taxon>
        <taxon>Peronosporaceae</taxon>
        <taxon>Phytophthora</taxon>
    </lineage>
</organism>
<evidence type="ECO:0000256" key="2">
    <source>
        <dbReference type="SAM" id="SignalP"/>
    </source>
</evidence>
<evidence type="ECO:0000313" key="3">
    <source>
        <dbReference type="EMBL" id="GMF16516.1"/>
    </source>
</evidence>
<dbReference type="EMBL" id="BSXW01000253">
    <property type="protein sequence ID" value="GMF16516.1"/>
    <property type="molecule type" value="Genomic_DNA"/>
</dbReference>
<dbReference type="GO" id="GO:0005576">
    <property type="term" value="C:extracellular region"/>
    <property type="evidence" value="ECO:0007669"/>
    <property type="project" value="InterPro"/>
</dbReference>
<dbReference type="InterPro" id="IPR002200">
    <property type="entry name" value="Elicitin"/>
</dbReference>
<keyword evidence="2" id="KW-0732">Signal</keyword>
<feature type="signal peptide" evidence="2">
    <location>
        <begin position="1"/>
        <end position="17"/>
    </location>
</feature>
<protein>
    <submittedName>
        <fullName evidence="3">Unnamed protein product</fullName>
    </submittedName>
</protein>
<evidence type="ECO:0000313" key="4">
    <source>
        <dbReference type="Proteomes" id="UP001165083"/>
    </source>
</evidence>
<comment type="caution">
    <text evidence="3">The sequence shown here is derived from an EMBL/GenBank/DDBJ whole genome shotgun (WGS) entry which is preliminary data.</text>
</comment>
<keyword evidence="4" id="KW-1185">Reference proteome</keyword>
<proteinExistence type="predicted"/>
<dbReference type="SMART" id="SM01187">
    <property type="entry name" value="Elicitin"/>
    <property type="match status" value="2"/>
</dbReference>